<dbReference type="OrthoDB" id="57957at2759"/>
<comment type="catalytic activity">
    <reaction evidence="8 9">
        <text>O-phospho-L-threonyl-[protein] + H2O = L-threonyl-[protein] + phosphate</text>
        <dbReference type="Rhea" id="RHEA:47004"/>
        <dbReference type="Rhea" id="RHEA-COMP:11060"/>
        <dbReference type="Rhea" id="RHEA-COMP:11605"/>
        <dbReference type="ChEBI" id="CHEBI:15377"/>
        <dbReference type="ChEBI" id="CHEBI:30013"/>
        <dbReference type="ChEBI" id="CHEBI:43474"/>
        <dbReference type="ChEBI" id="CHEBI:61977"/>
        <dbReference type="EC" id="3.1.3.16"/>
    </reaction>
</comment>
<dbReference type="Pfam" id="PF04722">
    <property type="entry name" value="Ssu72"/>
    <property type="match status" value="1"/>
</dbReference>
<comment type="function">
    <text evidence="9">Processively dephosphorylates Ser-5 of the heptad repeats YSPTSPS in the C-terminal domain of the largest RNA polymerase II subunit (RPB1).</text>
</comment>
<evidence type="ECO:0000256" key="7">
    <source>
        <dbReference type="ARBA" id="ARBA00047761"/>
    </source>
</evidence>
<dbReference type="Gene3D" id="3.40.50.2300">
    <property type="match status" value="2"/>
</dbReference>
<evidence type="ECO:0000256" key="6">
    <source>
        <dbReference type="ARBA" id="ARBA00023242"/>
    </source>
</evidence>
<accession>A0A9W7ZK23</accession>
<comment type="function">
    <text evidence="9">Component of the cleavage and polyadenylation factor (CPF) complex, which plays a key role in polyadenylation-dependent pre-mRNA 3'-end formation and cooperates with cleavage factors including the CFIA complex and NAB4/CFIB. SSU72 is required for 3'-end formation of snoRNAs.</text>
</comment>
<evidence type="ECO:0000256" key="2">
    <source>
        <dbReference type="ARBA" id="ARBA00008978"/>
    </source>
</evidence>
<dbReference type="Proteomes" id="UP001150569">
    <property type="component" value="Unassembled WGS sequence"/>
</dbReference>
<dbReference type="GO" id="GO:0006397">
    <property type="term" value="P:mRNA processing"/>
    <property type="evidence" value="ECO:0007669"/>
    <property type="project" value="UniProtKB-KW"/>
</dbReference>
<protein>
    <recommendedName>
        <fullName evidence="9">RNA polymerase II subunit A C-terminal domain phosphatase SSU72</fullName>
        <shortName evidence="9">CTD phosphatase SSU72</shortName>
        <ecNumber evidence="9">3.1.3.16</ecNumber>
    </recommendedName>
</protein>
<keyword evidence="5 9" id="KW-0904">Protein phosphatase</keyword>
<dbReference type="EC" id="3.1.3.16" evidence="9"/>
<evidence type="ECO:0000256" key="4">
    <source>
        <dbReference type="ARBA" id="ARBA00022801"/>
    </source>
</evidence>
<keyword evidence="4 9" id="KW-0378">Hydrolase</keyword>
<organism evidence="10 11">
    <name type="scientific">Tieghemiomyces parasiticus</name>
    <dbReference type="NCBI Taxonomy" id="78921"/>
    <lineage>
        <taxon>Eukaryota</taxon>
        <taxon>Fungi</taxon>
        <taxon>Fungi incertae sedis</taxon>
        <taxon>Zoopagomycota</taxon>
        <taxon>Kickxellomycotina</taxon>
        <taxon>Dimargaritomycetes</taxon>
        <taxon>Dimargaritales</taxon>
        <taxon>Dimargaritaceae</taxon>
        <taxon>Tieghemiomyces</taxon>
    </lineage>
</organism>
<sequence>MEGHCVLAKHGFDVRSFGTGSAVRLPGPSADKPNIYQFGTPYQDIYADLVKKDEQLYTQNGLLTMLDRNKKIKEAPERFQGSRGTFDVIITCEERCFDAVCEGRVQIDFLRYRWAEMSAAAHVRGSPFCKRVHVVNVEINDNHRDASVGGEVILDLATRIQNSQDLDQEIETLIEQVQAGTSHSLLYSTSYY</sequence>
<keyword evidence="3 9" id="KW-0507">mRNA processing</keyword>
<comment type="catalytic activity">
    <reaction evidence="7 9">
        <text>O-phospho-L-seryl-[protein] + H2O = L-seryl-[protein] + phosphate</text>
        <dbReference type="Rhea" id="RHEA:20629"/>
        <dbReference type="Rhea" id="RHEA-COMP:9863"/>
        <dbReference type="Rhea" id="RHEA-COMP:11604"/>
        <dbReference type="ChEBI" id="CHEBI:15377"/>
        <dbReference type="ChEBI" id="CHEBI:29999"/>
        <dbReference type="ChEBI" id="CHEBI:43474"/>
        <dbReference type="ChEBI" id="CHEBI:83421"/>
        <dbReference type="EC" id="3.1.3.16"/>
    </reaction>
</comment>
<gene>
    <name evidence="10" type="ORF">IWQ60_010830</name>
</gene>
<name>A0A9W7ZK23_9FUNG</name>
<dbReference type="GO" id="GO:0005634">
    <property type="term" value="C:nucleus"/>
    <property type="evidence" value="ECO:0007669"/>
    <property type="project" value="UniProtKB-SubCell"/>
</dbReference>
<evidence type="ECO:0000256" key="9">
    <source>
        <dbReference type="RuleBase" id="RU369031"/>
    </source>
</evidence>
<keyword evidence="6 9" id="KW-0539">Nucleus</keyword>
<reference evidence="10" key="1">
    <citation type="submission" date="2022-07" db="EMBL/GenBank/DDBJ databases">
        <title>Phylogenomic reconstructions and comparative analyses of Kickxellomycotina fungi.</title>
        <authorList>
            <person name="Reynolds N.K."/>
            <person name="Stajich J.E."/>
            <person name="Barry K."/>
            <person name="Grigoriev I.V."/>
            <person name="Crous P."/>
            <person name="Smith M.E."/>
        </authorList>
    </citation>
    <scope>NUCLEOTIDE SEQUENCE</scope>
    <source>
        <strain evidence="10">RSA 861</strain>
    </source>
</reference>
<evidence type="ECO:0000256" key="8">
    <source>
        <dbReference type="ARBA" id="ARBA00048336"/>
    </source>
</evidence>
<dbReference type="AlphaFoldDB" id="A0A9W7ZK23"/>
<evidence type="ECO:0000256" key="5">
    <source>
        <dbReference type="ARBA" id="ARBA00022912"/>
    </source>
</evidence>
<proteinExistence type="inferred from homology"/>
<evidence type="ECO:0000256" key="1">
    <source>
        <dbReference type="ARBA" id="ARBA00004123"/>
    </source>
</evidence>
<keyword evidence="11" id="KW-1185">Reference proteome</keyword>
<dbReference type="GO" id="GO:0004722">
    <property type="term" value="F:protein serine/threonine phosphatase activity"/>
    <property type="evidence" value="ECO:0007669"/>
    <property type="project" value="UniProtKB-UniRule"/>
</dbReference>
<evidence type="ECO:0000313" key="11">
    <source>
        <dbReference type="Proteomes" id="UP001150569"/>
    </source>
</evidence>
<comment type="similarity">
    <text evidence="2 9">Belongs to the SSU72 phosphatase family.</text>
</comment>
<comment type="subcellular location">
    <subcellularLocation>
        <location evidence="1 9">Nucleus</location>
    </subcellularLocation>
</comment>
<dbReference type="EMBL" id="JANBPT010001094">
    <property type="protein sequence ID" value="KAJ1910106.1"/>
    <property type="molecule type" value="Genomic_DNA"/>
</dbReference>
<evidence type="ECO:0000313" key="10">
    <source>
        <dbReference type="EMBL" id="KAJ1910106.1"/>
    </source>
</evidence>
<dbReference type="PANTHER" id="PTHR20383">
    <property type="entry name" value="RNA POLYMERASE II SUBUNIT A C-TERMINAL DOMAIN PHOSPHATASE"/>
    <property type="match status" value="1"/>
</dbReference>
<comment type="caution">
    <text evidence="10">The sequence shown here is derived from an EMBL/GenBank/DDBJ whole genome shotgun (WGS) entry which is preliminary data.</text>
</comment>
<comment type="subunit">
    <text evidence="9">Component of the cleavage and polyadenylation factor (CPF) complex.</text>
</comment>
<evidence type="ECO:0000256" key="3">
    <source>
        <dbReference type="ARBA" id="ARBA00022664"/>
    </source>
</evidence>
<dbReference type="InterPro" id="IPR006811">
    <property type="entry name" value="RNA_pol_II_suA"/>
</dbReference>